<dbReference type="Pfam" id="PF00581">
    <property type="entry name" value="Rhodanese"/>
    <property type="match status" value="1"/>
</dbReference>
<dbReference type="InterPro" id="IPR036873">
    <property type="entry name" value="Rhodanese-like_dom_sf"/>
</dbReference>
<dbReference type="Gene3D" id="3.40.250.10">
    <property type="entry name" value="Rhodanese-like domain"/>
    <property type="match status" value="1"/>
</dbReference>
<gene>
    <name evidence="2" type="ORF">LAME_0C01332G</name>
</gene>
<name>A0A1G4IZ10_9SACH</name>
<dbReference type="OrthoDB" id="102559at2759"/>
<dbReference type="Proteomes" id="UP000191144">
    <property type="component" value="Chromosome C"/>
</dbReference>
<dbReference type="GO" id="GO:0004725">
    <property type="term" value="F:protein tyrosine phosphatase activity"/>
    <property type="evidence" value="ECO:0007669"/>
    <property type="project" value="TreeGrafter"/>
</dbReference>
<evidence type="ECO:0000313" key="3">
    <source>
        <dbReference type="Proteomes" id="UP000191144"/>
    </source>
</evidence>
<dbReference type="SUPFAM" id="SSF52821">
    <property type="entry name" value="Rhodanese/Cell cycle control phosphatase"/>
    <property type="match status" value="1"/>
</dbReference>
<dbReference type="AlphaFoldDB" id="A0A1G4IZ10"/>
<dbReference type="EMBL" id="LT598479">
    <property type="protein sequence ID" value="SCU82477.1"/>
    <property type="molecule type" value="Genomic_DNA"/>
</dbReference>
<dbReference type="PROSITE" id="PS50206">
    <property type="entry name" value="RHODANESE_3"/>
    <property type="match status" value="1"/>
</dbReference>
<accession>A0A1G4IZ10</accession>
<dbReference type="GO" id="GO:0005634">
    <property type="term" value="C:nucleus"/>
    <property type="evidence" value="ECO:0007669"/>
    <property type="project" value="TreeGrafter"/>
</dbReference>
<sequence>MESRSITAIKYIDASELFKWLKLGHSTSNEPFQIIDVRGSDYIGGHIKGGWNYPYRQLRDNVDKCRELRARLEAVGSATGPAVVNCVFHCALSQQRGPSAAMKFLRTLEDSELARFRIYVLRGGFNHWQSLYGDDQAVTESYEKDLWM</sequence>
<dbReference type="PANTHER" id="PTHR10828:SF38">
    <property type="entry name" value="ARSENICAL-RESISTANCE PROTEIN 2-RELATED"/>
    <property type="match status" value="1"/>
</dbReference>
<dbReference type="InterPro" id="IPR001763">
    <property type="entry name" value="Rhodanese-like_dom"/>
</dbReference>
<dbReference type="PANTHER" id="PTHR10828">
    <property type="entry name" value="M-PHASE INDUCER PHOSPHATASE DUAL SPECIFICITY PHOSPHATASE CDC25"/>
    <property type="match status" value="1"/>
</dbReference>
<proteinExistence type="predicted"/>
<dbReference type="SMART" id="SM00450">
    <property type="entry name" value="RHOD"/>
    <property type="match status" value="1"/>
</dbReference>
<evidence type="ECO:0000313" key="2">
    <source>
        <dbReference type="EMBL" id="SCU82477.1"/>
    </source>
</evidence>
<evidence type="ECO:0000259" key="1">
    <source>
        <dbReference type="PROSITE" id="PS50206"/>
    </source>
</evidence>
<feature type="domain" description="Rhodanese" evidence="1">
    <location>
        <begin position="28"/>
        <end position="137"/>
    </location>
</feature>
<organism evidence="2 3">
    <name type="scientific">Lachancea meyersii CBS 8951</name>
    <dbReference type="NCBI Taxonomy" id="1266667"/>
    <lineage>
        <taxon>Eukaryota</taxon>
        <taxon>Fungi</taxon>
        <taxon>Dikarya</taxon>
        <taxon>Ascomycota</taxon>
        <taxon>Saccharomycotina</taxon>
        <taxon>Saccharomycetes</taxon>
        <taxon>Saccharomycetales</taxon>
        <taxon>Saccharomycetaceae</taxon>
        <taxon>Lachancea</taxon>
    </lineage>
</organism>
<protein>
    <submittedName>
        <fullName evidence="2">LAME_0C01332g1_1</fullName>
    </submittedName>
</protein>
<reference evidence="3" key="1">
    <citation type="submission" date="2016-03" db="EMBL/GenBank/DDBJ databases">
        <authorList>
            <person name="Devillers Hugo."/>
        </authorList>
    </citation>
    <scope>NUCLEOTIDE SEQUENCE [LARGE SCALE GENOMIC DNA]</scope>
</reference>
<dbReference type="GO" id="GO:0005737">
    <property type="term" value="C:cytoplasm"/>
    <property type="evidence" value="ECO:0007669"/>
    <property type="project" value="TreeGrafter"/>
</dbReference>
<keyword evidence="3" id="KW-1185">Reference proteome</keyword>